<name>A0A9W8GY87_9FUNG</name>
<dbReference type="Proteomes" id="UP001140011">
    <property type="component" value="Unassembled WGS sequence"/>
</dbReference>
<dbReference type="EMBL" id="JANBUH010000444">
    <property type="protein sequence ID" value="KAJ2751127.1"/>
    <property type="molecule type" value="Genomic_DNA"/>
</dbReference>
<keyword evidence="2" id="KW-1185">Reference proteome</keyword>
<dbReference type="AlphaFoldDB" id="A0A9W8GY87"/>
<organism evidence="1 2">
    <name type="scientific">Coemansia pectinata</name>
    <dbReference type="NCBI Taxonomy" id="1052879"/>
    <lineage>
        <taxon>Eukaryota</taxon>
        <taxon>Fungi</taxon>
        <taxon>Fungi incertae sedis</taxon>
        <taxon>Zoopagomycota</taxon>
        <taxon>Kickxellomycotina</taxon>
        <taxon>Kickxellomycetes</taxon>
        <taxon>Kickxellales</taxon>
        <taxon>Kickxellaceae</taxon>
        <taxon>Coemansia</taxon>
    </lineage>
</organism>
<comment type="caution">
    <text evidence="1">The sequence shown here is derived from an EMBL/GenBank/DDBJ whole genome shotgun (WGS) entry which is preliminary data.</text>
</comment>
<evidence type="ECO:0000313" key="2">
    <source>
        <dbReference type="Proteomes" id="UP001140011"/>
    </source>
</evidence>
<sequence>MDMLLGAIQSQTIDLCTVDTISSFANIPYYFYYANDADKSEFMPTELLRKSFFATLLELPILVGYLVIESSGCAKVVVDPDNLNVPEFLESQCSAHFCDL</sequence>
<accession>A0A9W8GY87</accession>
<gene>
    <name evidence="1" type="ORF">GGI19_004679</name>
</gene>
<dbReference type="Gene3D" id="3.30.559.10">
    <property type="entry name" value="Chloramphenicol acetyltransferase-like domain"/>
    <property type="match status" value="1"/>
</dbReference>
<dbReference type="OrthoDB" id="1862401at2759"/>
<dbReference type="InterPro" id="IPR023213">
    <property type="entry name" value="CAT-like_dom_sf"/>
</dbReference>
<protein>
    <submittedName>
        <fullName evidence="1">Uncharacterized protein</fullName>
    </submittedName>
</protein>
<proteinExistence type="predicted"/>
<evidence type="ECO:0000313" key="1">
    <source>
        <dbReference type="EMBL" id="KAJ2751127.1"/>
    </source>
</evidence>
<reference evidence="1" key="1">
    <citation type="submission" date="2022-07" db="EMBL/GenBank/DDBJ databases">
        <title>Phylogenomic reconstructions and comparative analyses of Kickxellomycotina fungi.</title>
        <authorList>
            <person name="Reynolds N.K."/>
            <person name="Stajich J.E."/>
            <person name="Barry K."/>
            <person name="Grigoriev I.V."/>
            <person name="Crous P."/>
            <person name="Smith M.E."/>
        </authorList>
    </citation>
    <scope>NUCLEOTIDE SEQUENCE</scope>
    <source>
        <strain evidence="1">BCRC 34297</strain>
    </source>
</reference>